<gene>
    <name evidence="1" type="ORF">CPAG_07215</name>
</gene>
<proteinExistence type="predicted"/>
<dbReference type="EMBL" id="DS268112">
    <property type="protein sequence ID" value="KMM70906.1"/>
    <property type="molecule type" value="Genomic_DNA"/>
</dbReference>
<name>A0A0J6FCV5_COCPO</name>
<dbReference type="VEuPathDB" id="FungiDB:CPAG_07215"/>
<evidence type="ECO:0000313" key="2">
    <source>
        <dbReference type="Proteomes" id="UP000054567"/>
    </source>
</evidence>
<accession>A0A0J6FCV5</accession>
<reference evidence="1 2" key="1">
    <citation type="submission" date="2007-06" db="EMBL/GenBank/DDBJ databases">
        <title>The Genome Sequence of Coccidioides posadasii RMSCC_3488.</title>
        <authorList>
            <consortium name="Coccidioides Genome Resources Consortium"/>
            <consortium name="The Broad Institute Genome Sequencing Platform"/>
            <person name="Henn M.R."/>
            <person name="Sykes S."/>
            <person name="Young S."/>
            <person name="Jaffe D."/>
            <person name="Berlin A."/>
            <person name="Alvarez P."/>
            <person name="Butler J."/>
            <person name="Gnerre S."/>
            <person name="Grabherr M."/>
            <person name="Mauceli E."/>
            <person name="Brockman W."/>
            <person name="Kodira C."/>
            <person name="Alvarado L."/>
            <person name="Zeng Q."/>
            <person name="Crawford M."/>
            <person name="Antoine C."/>
            <person name="Devon K."/>
            <person name="Galgiani J."/>
            <person name="Orsborn K."/>
            <person name="Lewis M.L."/>
            <person name="Nusbaum C."/>
            <person name="Galagan J."/>
            <person name="Birren B."/>
        </authorList>
    </citation>
    <scope>NUCLEOTIDE SEQUENCE [LARGE SCALE GENOMIC DNA]</scope>
    <source>
        <strain evidence="1 2">RMSCC 3488</strain>
    </source>
</reference>
<sequence>MWLEGAIYIGLPRPKPHLQTLLRCSTRIDAQMDKDQPCSWDPAKLSAFKLQRMTNAFSRTNSRRKRKITVSRIPREAWRFTIAYPELGRSTFISMRSASGSR</sequence>
<organism evidence="1 2">
    <name type="scientific">Coccidioides posadasii RMSCC 3488</name>
    <dbReference type="NCBI Taxonomy" id="454284"/>
    <lineage>
        <taxon>Eukaryota</taxon>
        <taxon>Fungi</taxon>
        <taxon>Dikarya</taxon>
        <taxon>Ascomycota</taxon>
        <taxon>Pezizomycotina</taxon>
        <taxon>Eurotiomycetes</taxon>
        <taxon>Eurotiomycetidae</taxon>
        <taxon>Onygenales</taxon>
        <taxon>Onygenaceae</taxon>
        <taxon>Coccidioides</taxon>
    </lineage>
</organism>
<dbReference type="Proteomes" id="UP000054567">
    <property type="component" value="Unassembled WGS sequence"/>
</dbReference>
<reference evidence="2" key="2">
    <citation type="journal article" date="2009" name="Genome Res.">
        <title>Comparative genomic analyses of the human fungal pathogens Coccidioides and their relatives.</title>
        <authorList>
            <person name="Sharpton T.J."/>
            <person name="Stajich J.E."/>
            <person name="Rounsley S.D."/>
            <person name="Gardner M.J."/>
            <person name="Wortman J.R."/>
            <person name="Jordar V.S."/>
            <person name="Maiti R."/>
            <person name="Kodira C.D."/>
            <person name="Neafsey D.E."/>
            <person name="Zeng Q."/>
            <person name="Hung C.-Y."/>
            <person name="McMahan C."/>
            <person name="Muszewska A."/>
            <person name="Grynberg M."/>
            <person name="Mandel M.A."/>
            <person name="Kellner E.M."/>
            <person name="Barker B.M."/>
            <person name="Galgiani J.N."/>
            <person name="Orbach M.J."/>
            <person name="Kirkland T.N."/>
            <person name="Cole G.T."/>
            <person name="Henn M.R."/>
            <person name="Birren B.W."/>
            <person name="Taylor J.W."/>
        </authorList>
    </citation>
    <scope>NUCLEOTIDE SEQUENCE [LARGE SCALE GENOMIC DNA]</scope>
    <source>
        <strain evidence="2">RMSCC 3488</strain>
    </source>
</reference>
<protein>
    <submittedName>
        <fullName evidence="1">Uncharacterized protein</fullName>
    </submittedName>
</protein>
<evidence type="ECO:0000313" key="1">
    <source>
        <dbReference type="EMBL" id="KMM70906.1"/>
    </source>
</evidence>
<dbReference type="AlphaFoldDB" id="A0A0J6FCV5"/>
<reference evidence="2" key="3">
    <citation type="journal article" date="2010" name="Genome Res.">
        <title>Population genomic sequencing of Coccidioides fungi reveals recent hybridization and transposon control.</title>
        <authorList>
            <person name="Neafsey D.E."/>
            <person name="Barker B.M."/>
            <person name="Sharpton T.J."/>
            <person name="Stajich J.E."/>
            <person name="Park D.J."/>
            <person name="Whiston E."/>
            <person name="Hung C.-Y."/>
            <person name="McMahan C."/>
            <person name="White J."/>
            <person name="Sykes S."/>
            <person name="Heiman D."/>
            <person name="Young S."/>
            <person name="Zeng Q."/>
            <person name="Abouelleil A."/>
            <person name="Aftuck L."/>
            <person name="Bessette D."/>
            <person name="Brown A."/>
            <person name="FitzGerald M."/>
            <person name="Lui A."/>
            <person name="Macdonald J.P."/>
            <person name="Priest M."/>
            <person name="Orbach M.J."/>
            <person name="Galgiani J.N."/>
            <person name="Kirkland T.N."/>
            <person name="Cole G.T."/>
            <person name="Birren B.W."/>
            <person name="Henn M.R."/>
            <person name="Taylor J.W."/>
            <person name="Rounsley S.D."/>
        </authorList>
    </citation>
    <scope>NUCLEOTIDE SEQUENCE [LARGE SCALE GENOMIC DNA]</scope>
    <source>
        <strain evidence="2">RMSCC 3488</strain>
    </source>
</reference>